<accession>A0A438FTC6</accession>
<organism evidence="2 3">
    <name type="scientific">Vitis vinifera</name>
    <name type="common">Grape</name>
    <dbReference type="NCBI Taxonomy" id="29760"/>
    <lineage>
        <taxon>Eukaryota</taxon>
        <taxon>Viridiplantae</taxon>
        <taxon>Streptophyta</taxon>
        <taxon>Embryophyta</taxon>
        <taxon>Tracheophyta</taxon>
        <taxon>Spermatophyta</taxon>
        <taxon>Magnoliopsida</taxon>
        <taxon>eudicotyledons</taxon>
        <taxon>Gunneridae</taxon>
        <taxon>Pentapetalae</taxon>
        <taxon>rosids</taxon>
        <taxon>Vitales</taxon>
        <taxon>Vitaceae</taxon>
        <taxon>Viteae</taxon>
        <taxon>Vitis</taxon>
    </lineage>
</organism>
<comment type="caution">
    <text evidence="2">The sequence shown here is derived from an EMBL/GenBank/DDBJ whole genome shotgun (WGS) entry which is preliminary data.</text>
</comment>
<feature type="compositionally biased region" description="Polar residues" evidence="1">
    <location>
        <begin position="184"/>
        <end position="195"/>
    </location>
</feature>
<dbReference type="AlphaFoldDB" id="A0A438FTC6"/>
<evidence type="ECO:0000313" key="2">
    <source>
        <dbReference type="EMBL" id="RVW63203.1"/>
    </source>
</evidence>
<feature type="region of interest" description="Disordered" evidence="1">
    <location>
        <begin position="164"/>
        <end position="198"/>
    </location>
</feature>
<name>A0A438FTC6_VITVI</name>
<dbReference type="Proteomes" id="UP000288805">
    <property type="component" value="Unassembled WGS sequence"/>
</dbReference>
<gene>
    <name evidence="2" type="ORF">CK203_058964</name>
</gene>
<evidence type="ECO:0000313" key="3">
    <source>
        <dbReference type="Proteomes" id="UP000288805"/>
    </source>
</evidence>
<sequence length="261" mass="28858">MTNGRQSRKFIKSLISERGAFTQSPHETIFGSQGAFVEGRHILDAVLIANEVVDEKRRVQPEMEILDEGCLSSSSFAILVNGNAKGWVKASRECQSGLFLFRSSFGREPKDNRLLGSVAKGVGSLGFGKTSLRNIALLGKWLWRFPRERNGLCDHVSFRSPFPSPKAFDQPSSPSENPHHCRKTSPSTNFPTKSFSDTDHTIRCARRRSSTFLKAPEEESQPRAGHARLFSGGLNLTRRRVRARGVLSGHALPLPASLDAV</sequence>
<evidence type="ECO:0000256" key="1">
    <source>
        <dbReference type="SAM" id="MobiDB-lite"/>
    </source>
</evidence>
<protein>
    <submittedName>
        <fullName evidence="2">Uncharacterized protein</fullName>
    </submittedName>
</protein>
<dbReference type="EMBL" id="QGNW01000746">
    <property type="protein sequence ID" value="RVW63203.1"/>
    <property type="molecule type" value="Genomic_DNA"/>
</dbReference>
<proteinExistence type="predicted"/>
<reference evidence="2 3" key="1">
    <citation type="journal article" date="2018" name="PLoS Genet.">
        <title>Population sequencing reveals clonal diversity and ancestral inbreeding in the grapevine cultivar Chardonnay.</title>
        <authorList>
            <person name="Roach M.J."/>
            <person name="Johnson D.L."/>
            <person name="Bohlmann J."/>
            <person name="van Vuuren H.J."/>
            <person name="Jones S.J."/>
            <person name="Pretorius I.S."/>
            <person name="Schmidt S.A."/>
            <person name="Borneman A.R."/>
        </authorList>
    </citation>
    <scope>NUCLEOTIDE SEQUENCE [LARGE SCALE GENOMIC DNA]</scope>
    <source>
        <strain evidence="3">cv. Chardonnay</strain>
        <tissue evidence="2">Leaf</tissue>
    </source>
</reference>